<dbReference type="InterPro" id="IPR015422">
    <property type="entry name" value="PyrdxlP-dep_Trfase_small"/>
</dbReference>
<protein>
    <submittedName>
        <fullName evidence="4">UDP-4-amino-4, 6-dideoxy-N-acetyl-beta-L-altrosamine transaminase</fullName>
        <ecNumber evidence="4">2.6.1.92</ecNumber>
    </submittedName>
</protein>
<dbReference type="RefSeq" id="WP_155615221.1">
    <property type="nucleotide sequence ID" value="NZ_WNZX01000015.1"/>
</dbReference>
<dbReference type="EC" id="2.6.1.92" evidence="4"/>
<dbReference type="GO" id="GO:0000271">
    <property type="term" value="P:polysaccharide biosynthetic process"/>
    <property type="evidence" value="ECO:0007669"/>
    <property type="project" value="TreeGrafter"/>
</dbReference>
<reference evidence="4 5" key="1">
    <citation type="submission" date="2019-11" db="EMBL/GenBank/DDBJ databases">
        <title>Draft genome sequences of five Paenibacillus species of dairy origin.</title>
        <authorList>
            <person name="Olajide A.M."/>
            <person name="Chen S."/>
            <person name="Lapointe G."/>
        </authorList>
    </citation>
    <scope>NUCLEOTIDE SEQUENCE [LARGE SCALE GENOMIC DNA]</scope>
    <source>
        <strain evidence="4 5">2CS3</strain>
    </source>
</reference>
<keyword evidence="4" id="KW-0808">Transferase</keyword>
<organism evidence="4 5">
    <name type="scientific">Paenibacillus validus</name>
    <dbReference type="NCBI Taxonomy" id="44253"/>
    <lineage>
        <taxon>Bacteria</taxon>
        <taxon>Bacillati</taxon>
        <taxon>Bacillota</taxon>
        <taxon>Bacilli</taxon>
        <taxon>Bacillales</taxon>
        <taxon>Paenibacillaceae</taxon>
        <taxon>Paenibacillus</taxon>
    </lineage>
</organism>
<name>A0A7X2ZDU7_9BACL</name>
<keyword evidence="5" id="KW-1185">Reference proteome</keyword>
<dbReference type="EMBL" id="WNZX01000015">
    <property type="protein sequence ID" value="MUG72500.1"/>
    <property type="molecule type" value="Genomic_DNA"/>
</dbReference>
<dbReference type="CDD" id="cd00616">
    <property type="entry name" value="AHBA_syn"/>
    <property type="match status" value="1"/>
</dbReference>
<gene>
    <name evidence="4" type="primary">pseC</name>
    <name evidence="4" type="ORF">GNP93_17670</name>
</gene>
<comment type="similarity">
    <text evidence="3">Belongs to the DegT/DnrJ/EryC1 family.</text>
</comment>
<dbReference type="AlphaFoldDB" id="A0A7X2ZDU7"/>
<keyword evidence="4" id="KW-0032">Aminotransferase</keyword>
<dbReference type="Gene3D" id="3.90.1150.10">
    <property type="entry name" value="Aspartate Aminotransferase, domain 1"/>
    <property type="match status" value="1"/>
</dbReference>
<comment type="caution">
    <text evidence="4">The sequence shown here is derived from an EMBL/GenBank/DDBJ whole genome shotgun (WGS) entry which is preliminary data.</text>
</comment>
<dbReference type="InterPro" id="IPR015424">
    <property type="entry name" value="PyrdxlP-dep_Trfase"/>
</dbReference>
<dbReference type="InterPro" id="IPR020026">
    <property type="entry name" value="PseC"/>
</dbReference>
<feature type="modified residue" description="N6-(pyridoxal phosphate)lysine" evidence="2">
    <location>
        <position position="195"/>
    </location>
</feature>
<evidence type="ECO:0000256" key="1">
    <source>
        <dbReference type="PIRSR" id="PIRSR000390-1"/>
    </source>
</evidence>
<dbReference type="InterPro" id="IPR015421">
    <property type="entry name" value="PyrdxlP-dep_Trfase_major"/>
</dbReference>
<evidence type="ECO:0000313" key="4">
    <source>
        <dbReference type="EMBL" id="MUG72500.1"/>
    </source>
</evidence>
<evidence type="ECO:0000313" key="5">
    <source>
        <dbReference type="Proteomes" id="UP000450917"/>
    </source>
</evidence>
<evidence type="ECO:0000256" key="3">
    <source>
        <dbReference type="RuleBase" id="RU004508"/>
    </source>
</evidence>
<accession>A0A7X2ZDU7</accession>
<dbReference type="NCBIfam" id="TIGR03588">
    <property type="entry name" value="PseC"/>
    <property type="match status" value="1"/>
</dbReference>
<evidence type="ECO:0000256" key="2">
    <source>
        <dbReference type="PIRSR" id="PIRSR000390-2"/>
    </source>
</evidence>
<dbReference type="PANTHER" id="PTHR30244:SF34">
    <property type="entry name" value="DTDP-4-AMINO-4,6-DIDEOXYGALACTOSE TRANSAMINASE"/>
    <property type="match status" value="1"/>
</dbReference>
<keyword evidence="2 3" id="KW-0663">Pyridoxal phosphate</keyword>
<feature type="active site" description="Proton acceptor" evidence="1">
    <location>
        <position position="195"/>
    </location>
</feature>
<dbReference type="PANTHER" id="PTHR30244">
    <property type="entry name" value="TRANSAMINASE"/>
    <property type="match status" value="1"/>
</dbReference>
<dbReference type="InterPro" id="IPR000653">
    <property type="entry name" value="DegT/StrS_aminotransferase"/>
</dbReference>
<dbReference type="GO" id="GO:0008483">
    <property type="term" value="F:transaminase activity"/>
    <property type="evidence" value="ECO:0007669"/>
    <property type="project" value="UniProtKB-KW"/>
</dbReference>
<dbReference type="Gene3D" id="3.40.640.10">
    <property type="entry name" value="Type I PLP-dependent aspartate aminotransferase-like (Major domain)"/>
    <property type="match status" value="1"/>
</dbReference>
<dbReference type="Pfam" id="PF01041">
    <property type="entry name" value="DegT_DnrJ_EryC1"/>
    <property type="match status" value="1"/>
</dbReference>
<dbReference type="GO" id="GO:0030170">
    <property type="term" value="F:pyridoxal phosphate binding"/>
    <property type="evidence" value="ECO:0007669"/>
    <property type="project" value="TreeGrafter"/>
</dbReference>
<proteinExistence type="inferred from homology"/>
<dbReference type="SUPFAM" id="SSF53383">
    <property type="entry name" value="PLP-dependent transferases"/>
    <property type="match status" value="1"/>
</dbReference>
<dbReference type="PIRSF" id="PIRSF000390">
    <property type="entry name" value="PLP_StrS"/>
    <property type="match status" value="1"/>
</dbReference>
<dbReference type="Proteomes" id="UP000450917">
    <property type="component" value="Unassembled WGS sequence"/>
</dbReference>
<sequence length="397" mass="44864">MEKLAIQGGVPVRSTMLAYGQQWIDERDIDAVVSVLRGPFITQGPYITEFEKEVASYAGARYAVAFSSGTAALHGACFAAGIGTGDEVITTPITFVASSNCVLYCGGTPVFADIDPATYNIDPEDIKRKITPRTKAIIPVDFTGQPVEIEAIMNLAREHGLLVIQDAAHSLGAEYQNRKIGSFADMTMFSFHPVKHVTTGEGGVIVTDREDLYRKLQLFRSHGITKDPSLLTQDEGPWYYEMHELGYHYRLTDLQAALGSSQMKKLDEFVRKRREIAAYYHEAFANLPGIRIPYQAAFANSSWHLYMLRFEREAFKVDRQELFLALRAENIGVHVHYIPVYKQPYYQRMGYSSTHCPEAEAFYQEAITLPLFPKMTRQDVEDVVRAVKKIYQQYVQI</sequence>